<accession>A0A6I3KJ19</accession>
<proteinExistence type="predicted"/>
<evidence type="ECO:0000313" key="1">
    <source>
        <dbReference type="EMBL" id="MTD95044.1"/>
    </source>
</evidence>
<keyword evidence="2" id="KW-1185">Reference proteome</keyword>
<comment type="caution">
    <text evidence="1">The sequence shown here is derived from an EMBL/GenBank/DDBJ whole genome shotgun (WGS) entry which is preliminary data.</text>
</comment>
<gene>
    <name evidence="1" type="ORF">GIW81_11950</name>
</gene>
<dbReference type="Proteomes" id="UP000440694">
    <property type="component" value="Unassembled WGS sequence"/>
</dbReference>
<reference evidence="1 2" key="1">
    <citation type="submission" date="2019-11" db="EMBL/GenBank/DDBJ databases">
        <title>Identification of a novel strain.</title>
        <authorList>
            <person name="Xu Q."/>
            <person name="Wang G."/>
        </authorList>
    </citation>
    <scope>NUCLEOTIDE SEQUENCE [LARGE SCALE GENOMIC DNA]</scope>
    <source>
        <strain evidence="2">xq</strain>
    </source>
</reference>
<organism evidence="1 2">
    <name type="scientific">Hyphomicrobium album</name>
    <dbReference type="NCBI Taxonomy" id="2665159"/>
    <lineage>
        <taxon>Bacteria</taxon>
        <taxon>Pseudomonadati</taxon>
        <taxon>Pseudomonadota</taxon>
        <taxon>Alphaproteobacteria</taxon>
        <taxon>Hyphomicrobiales</taxon>
        <taxon>Hyphomicrobiaceae</taxon>
        <taxon>Hyphomicrobium</taxon>
    </lineage>
</organism>
<protein>
    <submittedName>
        <fullName evidence="1">Uncharacterized protein</fullName>
    </submittedName>
</protein>
<sequence length="67" mass="7229">MACPKIEVRGKRVILLSGFHDTVKAARPQVVLGEADVKEAEGLRRSARLNPDAVAFGYIAGRWVPAA</sequence>
<evidence type="ECO:0000313" key="2">
    <source>
        <dbReference type="Proteomes" id="UP000440694"/>
    </source>
</evidence>
<dbReference type="AlphaFoldDB" id="A0A6I3KJ19"/>
<dbReference type="EMBL" id="WMBQ01000001">
    <property type="protein sequence ID" value="MTD95044.1"/>
    <property type="molecule type" value="Genomic_DNA"/>
</dbReference>
<dbReference type="RefSeq" id="WP_154739392.1">
    <property type="nucleotide sequence ID" value="NZ_WMBQ01000001.1"/>
</dbReference>
<name>A0A6I3KJ19_9HYPH</name>